<accession>A0A844FWT1</accession>
<evidence type="ECO:0000256" key="1">
    <source>
        <dbReference type="SAM" id="SignalP"/>
    </source>
</evidence>
<comment type="caution">
    <text evidence="2">The sequence shown here is derived from an EMBL/GenBank/DDBJ whole genome shotgun (WGS) entry which is preliminary data.</text>
</comment>
<dbReference type="AlphaFoldDB" id="A0A844FWT1"/>
<evidence type="ECO:0000313" key="3">
    <source>
        <dbReference type="Proteomes" id="UP000435649"/>
    </source>
</evidence>
<name>A0A844FWT1_9BACT</name>
<feature type="signal peptide" evidence="1">
    <location>
        <begin position="1"/>
        <end position="20"/>
    </location>
</feature>
<gene>
    <name evidence="2" type="ORF">FYJ85_01165</name>
</gene>
<organism evidence="2 3">
    <name type="scientific">Victivallis lenta</name>
    <dbReference type="NCBI Taxonomy" id="2606640"/>
    <lineage>
        <taxon>Bacteria</taxon>
        <taxon>Pseudomonadati</taxon>
        <taxon>Lentisphaerota</taxon>
        <taxon>Lentisphaeria</taxon>
        <taxon>Victivallales</taxon>
        <taxon>Victivallaceae</taxon>
        <taxon>Victivallis</taxon>
    </lineage>
</organism>
<evidence type="ECO:0000313" key="2">
    <source>
        <dbReference type="EMBL" id="MST95657.1"/>
    </source>
</evidence>
<dbReference type="EMBL" id="VUNS01000001">
    <property type="protein sequence ID" value="MST95657.1"/>
    <property type="molecule type" value="Genomic_DNA"/>
</dbReference>
<reference evidence="2 3" key="1">
    <citation type="submission" date="2019-08" db="EMBL/GenBank/DDBJ databases">
        <title>In-depth cultivation of the pig gut microbiome towards novel bacterial diversity and tailored functional studies.</title>
        <authorList>
            <person name="Wylensek D."/>
            <person name="Hitch T.C.A."/>
            <person name="Clavel T."/>
        </authorList>
    </citation>
    <scope>NUCLEOTIDE SEQUENCE [LARGE SCALE GENOMIC DNA]</scope>
    <source>
        <strain evidence="2 3">BBE-744-WT-12</strain>
    </source>
</reference>
<proteinExistence type="predicted"/>
<keyword evidence="3" id="KW-1185">Reference proteome</keyword>
<sequence length="77" mass="8269">MKKIIFSVVAGLSICLTVPAAEARSNQHGQQTYIVTVMTKKSGTVKVEISARNVSQARELAKKQYPGAKIGAVLPKK</sequence>
<dbReference type="RefSeq" id="WP_154416722.1">
    <property type="nucleotide sequence ID" value="NZ_VUNS01000001.1"/>
</dbReference>
<protein>
    <submittedName>
        <fullName evidence="2">Uncharacterized protein</fullName>
    </submittedName>
</protein>
<keyword evidence="1" id="KW-0732">Signal</keyword>
<feature type="chain" id="PRO_5032849932" evidence="1">
    <location>
        <begin position="21"/>
        <end position="77"/>
    </location>
</feature>
<dbReference type="Proteomes" id="UP000435649">
    <property type="component" value="Unassembled WGS sequence"/>
</dbReference>